<comment type="caution">
    <text evidence="2">The sequence shown here is derived from an EMBL/GenBank/DDBJ whole genome shotgun (WGS) entry which is preliminary data.</text>
</comment>
<name>A0A1Q9AEQ7_9HYPH</name>
<evidence type="ECO:0000256" key="1">
    <source>
        <dbReference type="SAM" id="SignalP"/>
    </source>
</evidence>
<gene>
    <name evidence="2" type="ORF">BJF92_01335</name>
</gene>
<evidence type="ECO:0000313" key="3">
    <source>
        <dbReference type="Proteomes" id="UP000186143"/>
    </source>
</evidence>
<dbReference type="Proteomes" id="UP000186143">
    <property type="component" value="Unassembled WGS sequence"/>
</dbReference>
<dbReference type="EMBL" id="MKIO01000040">
    <property type="protein sequence ID" value="OLP53424.1"/>
    <property type="molecule type" value="Genomic_DNA"/>
</dbReference>
<dbReference type="RefSeq" id="WP_075636646.1">
    <property type="nucleotide sequence ID" value="NZ_MKIO01000040.1"/>
</dbReference>
<keyword evidence="1" id="KW-0732">Signal</keyword>
<feature type="chain" id="PRO_5012683507" evidence="1">
    <location>
        <begin position="26"/>
        <end position="138"/>
    </location>
</feature>
<evidence type="ECO:0000313" key="2">
    <source>
        <dbReference type="EMBL" id="OLP53424.1"/>
    </source>
</evidence>
<protein>
    <submittedName>
        <fullName evidence="2">Uncharacterized protein</fullName>
    </submittedName>
</protein>
<dbReference type="AlphaFoldDB" id="A0A1Q9AEQ7"/>
<accession>A0A1Q9AEQ7</accession>
<sequence>MIKRMCTRLAAALMAGAVLAPPAFAQAPGLVPAAQATIEDACKAVTQNLLLAATLHTGVVQAFPELKPPGVRMTYSTRDGVEPKNMVDTIECQFQNTKAPFNIQRFCVSSTCYSPDERNAENKRRFEEVRTILQRAGY</sequence>
<proteinExistence type="predicted"/>
<reference evidence="2 3" key="1">
    <citation type="submission" date="2016-09" db="EMBL/GenBank/DDBJ databases">
        <title>Rhizobium sp. nov., a novel species isolated from the rice rhizosphere.</title>
        <authorList>
            <person name="Zhao J."/>
            <person name="Zhang X."/>
        </authorList>
    </citation>
    <scope>NUCLEOTIDE SEQUENCE [LARGE SCALE GENOMIC DNA]</scope>
    <source>
        <strain evidence="2 3">MH17</strain>
    </source>
</reference>
<organism evidence="2 3">
    <name type="scientific">Xaviernesmea rhizosphaerae</name>
    <dbReference type="NCBI Taxonomy" id="1672749"/>
    <lineage>
        <taxon>Bacteria</taxon>
        <taxon>Pseudomonadati</taxon>
        <taxon>Pseudomonadota</taxon>
        <taxon>Alphaproteobacteria</taxon>
        <taxon>Hyphomicrobiales</taxon>
        <taxon>Rhizobiaceae</taxon>
        <taxon>Rhizobium/Agrobacterium group</taxon>
        <taxon>Xaviernesmea</taxon>
    </lineage>
</organism>
<feature type="signal peptide" evidence="1">
    <location>
        <begin position="1"/>
        <end position="25"/>
    </location>
</feature>